<sequence>MYSITDEFVNMLVLQQQIVNQIVVANKQISDSLDNIIEQIKLINHSNSSQSQPNLLADEHAQIDQIFQWASANNNFVHFIQLADALPSVIYKEKGFELRVFVADKNDIQIQIPNTQKFKVLLFSSENPPKLLKLNISGKKIIRGTTESVMYSDGFVYFSNVVINEVTSHYTNDAFYLVIMALNSTSIKPLVIGNVSVKARKTGQI</sequence>
<name>A0AAU9JE42_9CILI</name>
<comment type="caution">
    <text evidence="1">The sequence shown here is derived from an EMBL/GenBank/DDBJ whole genome shotgun (WGS) entry which is preliminary data.</text>
</comment>
<dbReference type="EMBL" id="CAJZBQ010000035">
    <property type="protein sequence ID" value="CAG9323833.1"/>
    <property type="molecule type" value="Genomic_DNA"/>
</dbReference>
<dbReference type="AlphaFoldDB" id="A0AAU9JE42"/>
<dbReference type="Proteomes" id="UP001162131">
    <property type="component" value="Unassembled WGS sequence"/>
</dbReference>
<evidence type="ECO:0000313" key="1">
    <source>
        <dbReference type="EMBL" id="CAG9323833.1"/>
    </source>
</evidence>
<gene>
    <name evidence="1" type="ORF">BSTOLATCC_MIC34869</name>
</gene>
<keyword evidence="2" id="KW-1185">Reference proteome</keyword>
<proteinExistence type="predicted"/>
<reference evidence="1" key="1">
    <citation type="submission" date="2021-09" db="EMBL/GenBank/DDBJ databases">
        <authorList>
            <consortium name="AG Swart"/>
            <person name="Singh M."/>
            <person name="Singh A."/>
            <person name="Seah K."/>
            <person name="Emmerich C."/>
        </authorList>
    </citation>
    <scope>NUCLEOTIDE SEQUENCE</scope>
    <source>
        <strain evidence="1">ATCC30299</strain>
    </source>
</reference>
<organism evidence="1 2">
    <name type="scientific">Blepharisma stoltei</name>
    <dbReference type="NCBI Taxonomy" id="1481888"/>
    <lineage>
        <taxon>Eukaryota</taxon>
        <taxon>Sar</taxon>
        <taxon>Alveolata</taxon>
        <taxon>Ciliophora</taxon>
        <taxon>Postciliodesmatophora</taxon>
        <taxon>Heterotrichea</taxon>
        <taxon>Heterotrichida</taxon>
        <taxon>Blepharismidae</taxon>
        <taxon>Blepharisma</taxon>
    </lineage>
</organism>
<protein>
    <submittedName>
        <fullName evidence="1">Uncharacterized protein</fullName>
    </submittedName>
</protein>
<evidence type="ECO:0000313" key="2">
    <source>
        <dbReference type="Proteomes" id="UP001162131"/>
    </source>
</evidence>
<accession>A0AAU9JE42</accession>